<dbReference type="PROSITE" id="PS50879">
    <property type="entry name" value="RNASE_H_1"/>
    <property type="match status" value="1"/>
</dbReference>
<feature type="domain" description="RNase H type-1" evidence="2">
    <location>
        <begin position="31"/>
        <end position="170"/>
    </location>
</feature>
<dbReference type="GO" id="GO:0004523">
    <property type="term" value="F:RNA-DNA hybrid ribonuclease activity"/>
    <property type="evidence" value="ECO:0007669"/>
    <property type="project" value="InterPro"/>
</dbReference>
<keyword evidence="4" id="KW-1185">Reference proteome</keyword>
<accession>A0A9Q3ICB3</accession>
<dbReference type="Pfam" id="PF00075">
    <property type="entry name" value="RNase_H"/>
    <property type="match status" value="1"/>
</dbReference>
<reference evidence="3" key="1">
    <citation type="submission" date="2021-03" db="EMBL/GenBank/DDBJ databases">
        <title>Draft genome sequence of rust myrtle Austropuccinia psidii MF-1, a brazilian biotype.</title>
        <authorList>
            <person name="Quecine M.C."/>
            <person name="Pachon D.M.R."/>
            <person name="Bonatelli M.L."/>
            <person name="Correr F.H."/>
            <person name="Franceschini L.M."/>
            <person name="Leite T.F."/>
            <person name="Margarido G.R.A."/>
            <person name="Almeida C.A."/>
            <person name="Ferrarezi J.A."/>
            <person name="Labate C.A."/>
        </authorList>
    </citation>
    <scope>NUCLEOTIDE SEQUENCE</scope>
    <source>
        <strain evidence="3">MF-1</strain>
    </source>
</reference>
<evidence type="ECO:0000256" key="1">
    <source>
        <dbReference type="SAM" id="MobiDB-lite"/>
    </source>
</evidence>
<dbReference type="GO" id="GO:0003676">
    <property type="term" value="F:nucleic acid binding"/>
    <property type="evidence" value="ECO:0007669"/>
    <property type="project" value="InterPro"/>
</dbReference>
<dbReference type="EMBL" id="AVOT02039977">
    <property type="protein sequence ID" value="MBW0535107.1"/>
    <property type="molecule type" value="Genomic_DNA"/>
</dbReference>
<evidence type="ECO:0000313" key="4">
    <source>
        <dbReference type="Proteomes" id="UP000765509"/>
    </source>
</evidence>
<gene>
    <name evidence="3" type="ORF">O181_074822</name>
</gene>
<organism evidence="3 4">
    <name type="scientific">Austropuccinia psidii MF-1</name>
    <dbReference type="NCBI Taxonomy" id="1389203"/>
    <lineage>
        <taxon>Eukaryota</taxon>
        <taxon>Fungi</taxon>
        <taxon>Dikarya</taxon>
        <taxon>Basidiomycota</taxon>
        <taxon>Pucciniomycotina</taxon>
        <taxon>Pucciniomycetes</taxon>
        <taxon>Pucciniales</taxon>
        <taxon>Sphaerophragmiaceae</taxon>
        <taxon>Austropuccinia</taxon>
    </lineage>
</organism>
<feature type="region of interest" description="Disordered" evidence="1">
    <location>
        <begin position="1"/>
        <end position="24"/>
    </location>
</feature>
<dbReference type="Gene3D" id="3.30.420.10">
    <property type="entry name" value="Ribonuclease H-like superfamily/Ribonuclease H"/>
    <property type="match status" value="1"/>
</dbReference>
<protein>
    <recommendedName>
        <fullName evidence="2">RNase H type-1 domain-containing protein</fullName>
    </recommendedName>
</protein>
<proteinExistence type="predicted"/>
<dbReference type="InterPro" id="IPR002156">
    <property type="entry name" value="RNaseH_domain"/>
</dbReference>
<name>A0A9Q3ICB3_9BASI</name>
<dbReference type="InterPro" id="IPR036397">
    <property type="entry name" value="RNaseH_sf"/>
</dbReference>
<dbReference type="InterPro" id="IPR012337">
    <property type="entry name" value="RNaseH-like_sf"/>
</dbReference>
<evidence type="ECO:0000259" key="2">
    <source>
        <dbReference type="PROSITE" id="PS50879"/>
    </source>
</evidence>
<feature type="compositionally biased region" description="Polar residues" evidence="1">
    <location>
        <begin position="1"/>
        <end position="13"/>
    </location>
</feature>
<evidence type="ECO:0000313" key="3">
    <source>
        <dbReference type="EMBL" id="MBW0535107.1"/>
    </source>
</evidence>
<dbReference type="Proteomes" id="UP000765509">
    <property type="component" value="Unassembled WGS sequence"/>
</dbReference>
<dbReference type="OrthoDB" id="2507389at2759"/>
<dbReference type="AlphaFoldDB" id="A0A9Q3ICB3"/>
<dbReference type="CDD" id="cd09276">
    <property type="entry name" value="Rnase_HI_RT_non_LTR"/>
    <property type="match status" value="1"/>
</dbReference>
<dbReference type="SUPFAM" id="SSF53098">
    <property type="entry name" value="Ribonuclease H-like"/>
    <property type="match status" value="1"/>
</dbReference>
<sequence length="196" mass="21990">MPSNSRSTPQLSTNKRRCKKQVQSQVLEETERNSIIIFTDGSSIPEQGVGAEALIVNTTRNKTRFISTTESISNFEAELMGIQLAVDLIQEEKTMNTSINSAAIFSDNQGAFIKSTNPYYSSRGQHIYVQTFNKLRKLKGKIEITLYWCPGHKDIEDKCKVDELAKEDTSNKNINNQDIIPSSLSKLQLATKLLLS</sequence>
<comment type="caution">
    <text evidence="3">The sequence shown here is derived from an EMBL/GenBank/DDBJ whole genome shotgun (WGS) entry which is preliminary data.</text>
</comment>